<accession>A0A1E5XWT5</accession>
<sequence length="66" mass="7113">MKARLDVADDAAKREQRLAAKLRENLKRRKEQARARAAGTGKSPPETEANDTADGAALKPHGDSDS</sequence>
<evidence type="ECO:0000313" key="2">
    <source>
        <dbReference type="EMBL" id="OEO33045.1"/>
    </source>
</evidence>
<organism evidence="2 3">
    <name type="scientific">Devosia insulae DS-56</name>
    <dbReference type="NCBI Taxonomy" id="1116389"/>
    <lineage>
        <taxon>Bacteria</taxon>
        <taxon>Pseudomonadati</taxon>
        <taxon>Pseudomonadota</taxon>
        <taxon>Alphaproteobacteria</taxon>
        <taxon>Hyphomicrobiales</taxon>
        <taxon>Devosiaceae</taxon>
        <taxon>Devosia</taxon>
    </lineage>
</organism>
<proteinExistence type="predicted"/>
<protein>
    <submittedName>
        <fullName evidence="2">Uncharacterized protein</fullName>
    </submittedName>
</protein>
<evidence type="ECO:0000313" key="3">
    <source>
        <dbReference type="Proteomes" id="UP000095463"/>
    </source>
</evidence>
<reference evidence="2 3" key="1">
    <citation type="journal article" date="2015" name="Genome Announc.">
        <title>Genome Assemblies of Three Soil-Associated Devosia species: D. insulae, D. limi, and D. soli.</title>
        <authorList>
            <person name="Hassan Y.I."/>
            <person name="Lepp D."/>
            <person name="Zhou T."/>
        </authorList>
    </citation>
    <scope>NUCLEOTIDE SEQUENCE [LARGE SCALE GENOMIC DNA]</scope>
    <source>
        <strain evidence="2 3">DS-56</strain>
    </source>
</reference>
<dbReference type="AlphaFoldDB" id="A0A1E5XWT5"/>
<name>A0A1E5XWT5_9HYPH</name>
<keyword evidence="3" id="KW-1185">Reference proteome</keyword>
<dbReference type="EMBL" id="LAJE02000040">
    <property type="protein sequence ID" value="OEO33045.1"/>
    <property type="molecule type" value="Genomic_DNA"/>
</dbReference>
<comment type="caution">
    <text evidence="2">The sequence shown here is derived from an EMBL/GenBank/DDBJ whole genome shotgun (WGS) entry which is preliminary data.</text>
</comment>
<feature type="region of interest" description="Disordered" evidence="1">
    <location>
        <begin position="22"/>
        <end position="66"/>
    </location>
</feature>
<evidence type="ECO:0000256" key="1">
    <source>
        <dbReference type="SAM" id="MobiDB-lite"/>
    </source>
</evidence>
<dbReference type="Proteomes" id="UP000095463">
    <property type="component" value="Unassembled WGS sequence"/>
</dbReference>
<gene>
    <name evidence="2" type="ORF">VW23_008535</name>
</gene>